<comment type="caution">
    <text evidence="8">The sequence shown here is derived from an EMBL/GenBank/DDBJ whole genome shotgun (WGS) entry which is preliminary data.</text>
</comment>
<keyword evidence="3" id="KW-0210">Decarboxylase</keyword>
<dbReference type="Gene3D" id="1.20.1340.10">
    <property type="entry name" value="dopa decarboxylase, N-terminal domain"/>
    <property type="match status" value="1"/>
</dbReference>
<reference evidence="8 9" key="1">
    <citation type="submission" date="2019-12" db="EMBL/GenBank/DDBJ databases">
        <title>Auraticoccus cholistani sp. nov., an actinomycete isolated from soil of Cholistan desert.</title>
        <authorList>
            <person name="Cheema M.T."/>
        </authorList>
    </citation>
    <scope>NUCLEOTIDE SEQUENCE [LARGE SCALE GENOMIC DNA]</scope>
    <source>
        <strain evidence="8 9">F435</strain>
    </source>
</reference>
<dbReference type="PROSITE" id="PS00392">
    <property type="entry name" value="DDC_GAD_HDC_YDC"/>
    <property type="match status" value="1"/>
</dbReference>
<dbReference type="Gene3D" id="3.90.1150.10">
    <property type="entry name" value="Aspartate Aminotransferase, domain 1"/>
    <property type="match status" value="1"/>
</dbReference>
<dbReference type="InterPro" id="IPR002129">
    <property type="entry name" value="PyrdxlP-dep_de-COase"/>
</dbReference>
<dbReference type="GO" id="GO:0004058">
    <property type="term" value="F:aromatic-L-amino-acid decarboxylase activity"/>
    <property type="evidence" value="ECO:0007669"/>
    <property type="project" value="UniProtKB-ARBA"/>
</dbReference>
<dbReference type="SUPFAM" id="SSF53383">
    <property type="entry name" value="PLP-dependent transferases"/>
    <property type="match status" value="1"/>
</dbReference>
<dbReference type="InterPro" id="IPR015422">
    <property type="entry name" value="PyrdxlP-dep_Trfase_small"/>
</dbReference>
<dbReference type="GO" id="GO:0006520">
    <property type="term" value="P:amino acid metabolic process"/>
    <property type="evidence" value="ECO:0007669"/>
    <property type="project" value="InterPro"/>
</dbReference>
<dbReference type="Gene3D" id="3.40.640.10">
    <property type="entry name" value="Type I PLP-dependent aspartate aminotransferase-like (Major domain)"/>
    <property type="match status" value="1"/>
</dbReference>
<evidence type="ECO:0000256" key="1">
    <source>
        <dbReference type="ARBA" id="ARBA00001933"/>
    </source>
</evidence>
<comment type="similarity">
    <text evidence="2 7">Belongs to the group II decarboxylase family.</text>
</comment>
<evidence type="ECO:0000256" key="7">
    <source>
        <dbReference type="RuleBase" id="RU000382"/>
    </source>
</evidence>
<keyword evidence="8" id="KW-0808">Transferase</keyword>
<dbReference type="GO" id="GO:0030170">
    <property type="term" value="F:pyridoxal phosphate binding"/>
    <property type="evidence" value="ECO:0007669"/>
    <property type="project" value="InterPro"/>
</dbReference>
<dbReference type="AlphaFoldDB" id="A0A6A9UQE2"/>
<dbReference type="GO" id="GO:0019752">
    <property type="term" value="P:carboxylic acid metabolic process"/>
    <property type="evidence" value="ECO:0007669"/>
    <property type="project" value="InterPro"/>
</dbReference>
<proteinExistence type="inferred from homology"/>
<dbReference type="EMBL" id="WPCU01000003">
    <property type="protein sequence ID" value="MVA74778.1"/>
    <property type="molecule type" value="Genomic_DNA"/>
</dbReference>
<dbReference type="PRINTS" id="PR00800">
    <property type="entry name" value="YHDCRBOXLASE"/>
</dbReference>
<feature type="modified residue" description="N6-(pyridoxal phosphate)lysine" evidence="6">
    <location>
        <position position="307"/>
    </location>
</feature>
<dbReference type="PANTHER" id="PTHR11999:SF70">
    <property type="entry name" value="MIP05841P"/>
    <property type="match status" value="1"/>
</dbReference>
<evidence type="ECO:0000313" key="9">
    <source>
        <dbReference type="Proteomes" id="UP000435304"/>
    </source>
</evidence>
<dbReference type="InterPro" id="IPR015421">
    <property type="entry name" value="PyrdxlP-dep_Trfase_major"/>
</dbReference>
<dbReference type="GO" id="GO:0005737">
    <property type="term" value="C:cytoplasm"/>
    <property type="evidence" value="ECO:0007669"/>
    <property type="project" value="TreeGrafter"/>
</dbReference>
<evidence type="ECO:0000256" key="4">
    <source>
        <dbReference type="ARBA" id="ARBA00022898"/>
    </source>
</evidence>
<name>A0A6A9UQE2_9ACTN</name>
<keyword evidence="8" id="KW-0032">Aminotransferase</keyword>
<evidence type="ECO:0000256" key="2">
    <source>
        <dbReference type="ARBA" id="ARBA00009533"/>
    </source>
</evidence>
<keyword evidence="5 7" id="KW-0456">Lyase</keyword>
<gene>
    <name evidence="8" type="ORF">GC722_01825</name>
</gene>
<evidence type="ECO:0000256" key="6">
    <source>
        <dbReference type="PIRSR" id="PIRSR602129-50"/>
    </source>
</evidence>
<evidence type="ECO:0000256" key="5">
    <source>
        <dbReference type="ARBA" id="ARBA00023239"/>
    </source>
</evidence>
<protein>
    <submittedName>
        <fullName evidence="8">Aminotransferase class V-fold PLP-dependent enzyme</fullName>
    </submittedName>
</protein>
<dbReference type="Proteomes" id="UP000435304">
    <property type="component" value="Unassembled WGS sequence"/>
</dbReference>
<dbReference type="Pfam" id="PF00282">
    <property type="entry name" value="Pyridoxal_deC"/>
    <property type="match status" value="1"/>
</dbReference>
<dbReference type="InterPro" id="IPR015424">
    <property type="entry name" value="PyrdxlP-dep_Trfase"/>
</dbReference>
<keyword evidence="9" id="KW-1185">Reference proteome</keyword>
<evidence type="ECO:0000313" key="8">
    <source>
        <dbReference type="EMBL" id="MVA74778.1"/>
    </source>
</evidence>
<comment type="cofactor">
    <cofactor evidence="1 6 7">
        <name>pyridoxal 5'-phosphate</name>
        <dbReference type="ChEBI" id="CHEBI:597326"/>
    </cofactor>
</comment>
<dbReference type="InterPro" id="IPR010977">
    <property type="entry name" value="Aromatic_deC"/>
</dbReference>
<sequence length="498" mass="52752">MSAEQFRTEAHKVIDWIADYWATVGERPVLSTVEPGSVAEAVDGPIPDDPEPLEQVLSDVDRLLVPGLTHWQHPRFFAYFPANSSPAAVLGDLLSSGIGAQGMLWATSPSVSELEQVVLDQLARALGLSEAFCHRREDGSPGAGGGVIQDTASTATFTALLAALHRATGGRARTEGVESGRYTVYASSQAHSSLQKAAMMSGLGERAVRTIDVDAWTQQLDVAALAEALKADVAAGRVPVMVQACVGTTGTGAVDPVTEMGALAHRHGAWLHVDAAWAGVAALCPEHAWVNAGVAEHADSYVTNPHKWLLTTFDCSSFWVRDRSALVGALSILPEYLRNPASESGAVVDYRDWHPQLGRRFRAVKLWTVLRSYGLSGLRAHLRAGVAQAARVTGLVDADPRFTPAAPPCLGLVAFRLAADASGARLPDAEADRLTAALMTAVNTSGEAYLSHTQLSGRTVLRWAVGGWQTTAADVERTWQVLSDAADELLGHAAATPG</sequence>
<accession>A0A6A9UQE2</accession>
<organism evidence="8 9">
    <name type="scientific">Auraticoccus cholistanensis</name>
    <dbReference type="NCBI Taxonomy" id="2656650"/>
    <lineage>
        <taxon>Bacteria</taxon>
        <taxon>Bacillati</taxon>
        <taxon>Actinomycetota</taxon>
        <taxon>Actinomycetes</taxon>
        <taxon>Propionibacteriales</taxon>
        <taxon>Propionibacteriaceae</taxon>
        <taxon>Auraticoccus</taxon>
    </lineage>
</organism>
<keyword evidence="4 6" id="KW-0663">Pyridoxal phosphate</keyword>
<dbReference type="GO" id="GO:0008483">
    <property type="term" value="F:transaminase activity"/>
    <property type="evidence" value="ECO:0007669"/>
    <property type="project" value="UniProtKB-KW"/>
</dbReference>
<evidence type="ECO:0000256" key="3">
    <source>
        <dbReference type="ARBA" id="ARBA00022793"/>
    </source>
</evidence>
<dbReference type="InterPro" id="IPR021115">
    <property type="entry name" value="Pyridoxal-P_BS"/>
</dbReference>
<dbReference type="PANTHER" id="PTHR11999">
    <property type="entry name" value="GROUP II PYRIDOXAL-5-PHOSPHATE DECARBOXYLASE"/>
    <property type="match status" value="1"/>
</dbReference>